<dbReference type="PANTHER" id="PTHR43280:SF32">
    <property type="entry name" value="TRANSCRIPTIONAL REGULATORY PROTEIN"/>
    <property type="match status" value="1"/>
</dbReference>
<dbReference type="RefSeq" id="WP_085472609.1">
    <property type="nucleotide sequence ID" value="NZ_CP038029.1"/>
</dbReference>
<keyword evidence="5" id="KW-1185">Reference proteome</keyword>
<sequence length="308" mass="36174">MSTTLQTINDYYRERPSAFYPIDTNPIRCGEAHFNINMRKYCSFKIPFNRCDFYKISLIQGTGMFHYGNHAIYIDKPALFIPSPSVPYYWECDSLDQHGFFCLFNVEFLTEYVHFNQLHKTSVFKEWSKPLIFLEPEELSLVRSYFSQMYEMAKSNYPHKYEAIGSFVNLLLHHVLMHRVDDIKPEETKGSTRIYRLFDELLNRQFPLDSPAYPLQLKTPADYAEQLHVHVNHLNASVKAVTNKTTSTLIRSRMLLEAKSLLLYTAWDVSAIGYTLGFDQPSHFHHFFKKLTGLTPLQFRQQPKQDIL</sequence>
<dbReference type="EMBL" id="FXAU01000003">
    <property type="protein sequence ID" value="SMG28811.1"/>
    <property type="molecule type" value="Genomic_DNA"/>
</dbReference>
<accession>A0A1X7JKU7</accession>
<dbReference type="Gene3D" id="1.10.10.60">
    <property type="entry name" value="Homeodomain-like"/>
    <property type="match status" value="1"/>
</dbReference>
<dbReference type="Proteomes" id="UP000192980">
    <property type="component" value="Unassembled WGS sequence"/>
</dbReference>
<dbReference type="STRING" id="561061.SAMN05660862_1845"/>
<name>A0A1X7JKU7_9SPHI</name>
<dbReference type="PROSITE" id="PS01124">
    <property type="entry name" value="HTH_ARAC_FAMILY_2"/>
    <property type="match status" value="1"/>
</dbReference>
<keyword evidence="2 4" id="KW-0238">DNA-binding</keyword>
<dbReference type="InterPro" id="IPR009057">
    <property type="entry name" value="Homeodomain-like_sf"/>
</dbReference>
<dbReference type="SUPFAM" id="SSF46689">
    <property type="entry name" value="Homeodomain-like"/>
    <property type="match status" value="1"/>
</dbReference>
<dbReference type="AlphaFoldDB" id="A0A1X7JKU7"/>
<dbReference type="Pfam" id="PF12833">
    <property type="entry name" value="HTH_18"/>
    <property type="match status" value="1"/>
</dbReference>
<protein>
    <submittedName>
        <fullName evidence="4">AraC-type DNA-binding protein</fullName>
    </submittedName>
</protein>
<organism evidence="4 5">
    <name type="scientific">Sphingobacterium psychroaquaticum</name>
    <dbReference type="NCBI Taxonomy" id="561061"/>
    <lineage>
        <taxon>Bacteria</taxon>
        <taxon>Pseudomonadati</taxon>
        <taxon>Bacteroidota</taxon>
        <taxon>Sphingobacteriia</taxon>
        <taxon>Sphingobacteriales</taxon>
        <taxon>Sphingobacteriaceae</taxon>
        <taxon>Sphingobacterium</taxon>
    </lineage>
</organism>
<gene>
    <name evidence="4" type="ORF">SAMN05660862_1845</name>
</gene>
<keyword evidence="1" id="KW-0805">Transcription regulation</keyword>
<evidence type="ECO:0000313" key="5">
    <source>
        <dbReference type="Proteomes" id="UP000192980"/>
    </source>
</evidence>
<dbReference type="GO" id="GO:0003700">
    <property type="term" value="F:DNA-binding transcription factor activity"/>
    <property type="evidence" value="ECO:0007669"/>
    <property type="project" value="InterPro"/>
</dbReference>
<dbReference type="GO" id="GO:0043565">
    <property type="term" value="F:sequence-specific DNA binding"/>
    <property type="evidence" value="ECO:0007669"/>
    <property type="project" value="InterPro"/>
</dbReference>
<dbReference type="SMART" id="SM00342">
    <property type="entry name" value="HTH_ARAC"/>
    <property type="match status" value="1"/>
</dbReference>
<proteinExistence type="predicted"/>
<evidence type="ECO:0000256" key="1">
    <source>
        <dbReference type="ARBA" id="ARBA00023015"/>
    </source>
</evidence>
<dbReference type="PANTHER" id="PTHR43280">
    <property type="entry name" value="ARAC-FAMILY TRANSCRIPTIONAL REGULATOR"/>
    <property type="match status" value="1"/>
</dbReference>
<evidence type="ECO:0000313" key="4">
    <source>
        <dbReference type="EMBL" id="SMG28811.1"/>
    </source>
</evidence>
<evidence type="ECO:0000256" key="2">
    <source>
        <dbReference type="ARBA" id="ARBA00023125"/>
    </source>
</evidence>
<evidence type="ECO:0000256" key="3">
    <source>
        <dbReference type="ARBA" id="ARBA00023163"/>
    </source>
</evidence>
<keyword evidence="3" id="KW-0804">Transcription</keyword>
<dbReference type="OrthoDB" id="629929at2"/>
<dbReference type="InterPro" id="IPR018060">
    <property type="entry name" value="HTH_AraC"/>
</dbReference>
<reference evidence="4 5" key="1">
    <citation type="submission" date="2017-04" db="EMBL/GenBank/DDBJ databases">
        <authorList>
            <person name="Afonso C.L."/>
            <person name="Miller P.J."/>
            <person name="Scott M.A."/>
            <person name="Spackman E."/>
            <person name="Goraichik I."/>
            <person name="Dimitrov K.M."/>
            <person name="Suarez D.L."/>
            <person name="Swayne D.E."/>
        </authorList>
    </citation>
    <scope>NUCLEOTIDE SEQUENCE [LARGE SCALE GENOMIC DNA]</scope>
    <source>
        <strain evidence="4 5">DSM 22418</strain>
    </source>
</reference>